<comment type="caution">
    <text evidence="1">The sequence shown here is derived from an EMBL/GenBank/DDBJ whole genome shotgun (WGS) entry which is preliminary data.</text>
</comment>
<evidence type="ECO:0000313" key="2">
    <source>
        <dbReference type="Proteomes" id="UP000295696"/>
    </source>
</evidence>
<protein>
    <submittedName>
        <fullName evidence="1">Uncharacterized protein</fullName>
    </submittedName>
</protein>
<dbReference type="AlphaFoldDB" id="A0A4R3JB74"/>
<proteinExistence type="predicted"/>
<accession>A0A4R3JB74</accession>
<sequence length="74" mass="8630">MADLIRFIRVGTLDDPDGHPPDVHIYTESKQPWFNLPLEVRAFDKFYSLQDTYSPDSLTRHNALKNRLRDNTAV</sequence>
<dbReference type="InterPro" id="IPR011057">
    <property type="entry name" value="Mss4-like_sf"/>
</dbReference>
<keyword evidence="2" id="KW-1185">Reference proteome</keyword>
<dbReference type="EMBL" id="SLZU01000008">
    <property type="protein sequence ID" value="TCS62864.1"/>
    <property type="molecule type" value="Genomic_DNA"/>
</dbReference>
<evidence type="ECO:0000313" key="1">
    <source>
        <dbReference type="EMBL" id="TCS62864.1"/>
    </source>
</evidence>
<reference evidence="1 2" key="1">
    <citation type="submission" date="2019-03" db="EMBL/GenBank/DDBJ databases">
        <title>Genomic Encyclopedia of Type Strains, Phase IV (KMG-IV): sequencing the most valuable type-strain genomes for metagenomic binning, comparative biology and taxonomic classification.</title>
        <authorList>
            <person name="Goeker M."/>
        </authorList>
    </citation>
    <scope>NUCLEOTIDE SEQUENCE [LARGE SCALE GENOMIC DNA]</scope>
    <source>
        <strain evidence="1 2">DSM 104836</strain>
    </source>
</reference>
<dbReference type="SUPFAM" id="SSF51316">
    <property type="entry name" value="Mss4-like"/>
    <property type="match status" value="1"/>
</dbReference>
<organism evidence="1 2">
    <name type="scientific">Primorskyibacter sedentarius</name>
    <dbReference type="NCBI Taxonomy" id="745311"/>
    <lineage>
        <taxon>Bacteria</taxon>
        <taxon>Pseudomonadati</taxon>
        <taxon>Pseudomonadota</taxon>
        <taxon>Alphaproteobacteria</taxon>
        <taxon>Rhodobacterales</taxon>
        <taxon>Roseobacteraceae</taxon>
        <taxon>Primorskyibacter</taxon>
    </lineage>
</organism>
<dbReference type="Proteomes" id="UP000295696">
    <property type="component" value="Unassembled WGS sequence"/>
</dbReference>
<gene>
    <name evidence="1" type="ORF">EDD52_108159</name>
</gene>
<name>A0A4R3JB74_9RHOB</name>